<comment type="caution">
    <text evidence="1">The sequence shown here is derived from an EMBL/GenBank/DDBJ whole genome shotgun (WGS) entry which is preliminary data.</text>
</comment>
<protein>
    <submittedName>
        <fullName evidence="1">Uncharacterized protein</fullName>
    </submittedName>
</protein>
<evidence type="ECO:0000313" key="2">
    <source>
        <dbReference type="Proteomes" id="UP000623467"/>
    </source>
</evidence>
<dbReference type="EMBL" id="JACAZH010000065">
    <property type="protein sequence ID" value="KAF7330685.1"/>
    <property type="molecule type" value="Genomic_DNA"/>
</dbReference>
<dbReference type="Proteomes" id="UP000623467">
    <property type="component" value="Unassembled WGS sequence"/>
</dbReference>
<proteinExistence type="predicted"/>
<gene>
    <name evidence="1" type="ORF">MSAN_02449100</name>
</gene>
<keyword evidence="2" id="KW-1185">Reference proteome</keyword>
<evidence type="ECO:0000313" key="1">
    <source>
        <dbReference type="EMBL" id="KAF7330685.1"/>
    </source>
</evidence>
<accession>A0A8H7CAY3</accession>
<name>A0A8H7CAY3_9AGAR</name>
<dbReference type="AlphaFoldDB" id="A0A8H7CAY3"/>
<dbReference type="OrthoDB" id="2977433at2759"/>
<reference evidence="1" key="1">
    <citation type="submission" date="2020-05" db="EMBL/GenBank/DDBJ databases">
        <title>Mycena genomes resolve the evolution of fungal bioluminescence.</title>
        <authorList>
            <person name="Tsai I.J."/>
        </authorList>
    </citation>
    <scope>NUCLEOTIDE SEQUENCE</scope>
    <source>
        <strain evidence="1">160909Yilan</strain>
    </source>
</reference>
<sequence length="222" mass="25173">MANPPAQVPLPPIPQLPNPRVFDPSAQLPARLQLRIDSWQNNPPASQFQTYGPISGYLHNKFPSDYFLIKPQAYLSSVSKQPGGHHRIDSHGTAVDQDRQYPDFTVCQFFGADSDNTPGDVVRVVYEIGTKTDPLSKLEVLRQLRTYLQAITARRYDEWLLGVGQVGNEVYLFSNQHSGTFLSAYPNIDWISLFDHRFTDQLNQIRDLGYANDQVLSLRQNV</sequence>
<organism evidence="1 2">
    <name type="scientific">Mycena sanguinolenta</name>
    <dbReference type="NCBI Taxonomy" id="230812"/>
    <lineage>
        <taxon>Eukaryota</taxon>
        <taxon>Fungi</taxon>
        <taxon>Dikarya</taxon>
        <taxon>Basidiomycota</taxon>
        <taxon>Agaricomycotina</taxon>
        <taxon>Agaricomycetes</taxon>
        <taxon>Agaricomycetidae</taxon>
        <taxon>Agaricales</taxon>
        <taxon>Marasmiineae</taxon>
        <taxon>Mycenaceae</taxon>
        <taxon>Mycena</taxon>
    </lineage>
</organism>